<feature type="compositionally biased region" description="Polar residues" evidence="1">
    <location>
        <begin position="128"/>
        <end position="151"/>
    </location>
</feature>
<dbReference type="InterPro" id="IPR011009">
    <property type="entry name" value="Kinase-like_dom_sf"/>
</dbReference>
<feature type="region of interest" description="Disordered" evidence="1">
    <location>
        <begin position="94"/>
        <end position="161"/>
    </location>
</feature>
<sequence length="620" mass="70044">MATSSEVPNCTKRRPDLIALTLCRLHEIAPLCQPHDYVHFAKMLEKQTDLWDDARKNAHGMIGWADVHNPFKIKARDVIDCTRMARPYEVVNILPKDHKQESETNTGPTASMSSATDDTANAGEAPSKSKSTAGNSNSGKRKGTTLQGSSSKRQKLSPLPHSTTVTTDVQCAYYGLELLRSRWDCTHSVVFLLVDNKLSLKWYDPQGCIETEPIDIVEQLPVLVATMVLFQRFGTRMRGITPLDLKATVNGREHQYDIPSNISVPWKLKGRRCVISKPVAKCTVDEPMKQGNADADEVTRSSTKLPDDLKHTFFKFSWREEERDGEGDIISCAMERAEKHLGKFAKDVTNHLPDVLHYKAHDKLSTKFIRQFAGVGIEGTQGSRVPCEMLSKEMKPLDELPPDDFFAKIWGVIRCHFLLWKIGVAHGDISFNNLMVKSLANGNEVIVLNDYDLAVIMAEGEISPSKKGDEITGTSTFMALDLLFSSDGSVLRHYRHDLESILWCIAWYCKEEKCWTEGSHRQIALEKFSWSGNVSAACPPDGIRPGAEVFWRPVIETFDTWIDAHKARIRGKVDHTDRELLEMIDQYVPRQEEYKTWEWMDFSVWKGVLGLLCTIRTTGN</sequence>
<dbReference type="SUPFAM" id="SSF56112">
    <property type="entry name" value="Protein kinase-like (PK-like)"/>
    <property type="match status" value="1"/>
</dbReference>
<reference evidence="3 4" key="1">
    <citation type="journal article" date="2019" name="Nat. Ecol. Evol.">
        <title>Megaphylogeny resolves global patterns of mushroom evolution.</title>
        <authorList>
            <person name="Varga T."/>
            <person name="Krizsan K."/>
            <person name="Foldi C."/>
            <person name="Dima B."/>
            <person name="Sanchez-Garcia M."/>
            <person name="Sanchez-Ramirez S."/>
            <person name="Szollosi G.J."/>
            <person name="Szarkandi J.G."/>
            <person name="Papp V."/>
            <person name="Albert L."/>
            <person name="Andreopoulos W."/>
            <person name="Angelini C."/>
            <person name="Antonin V."/>
            <person name="Barry K.W."/>
            <person name="Bougher N.L."/>
            <person name="Buchanan P."/>
            <person name="Buyck B."/>
            <person name="Bense V."/>
            <person name="Catcheside P."/>
            <person name="Chovatia M."/>
            <person name="Cooper J."/>
            <person name="Damon W."/>
            <person name="Desjardin D."/>
            <person name="Finy P."/>
            <person name="Geml J."/>
            <person name="Haridas S."/>
            <person name="Hughes K."/>
            <person name="Justo A."/>
            <person name="Karasinski D."/>
            <person name="Kautmanova I."/>
            <person name="Kiss B."/>
            <person name="Kocsube S."/>
            <person name="Kotiranta H."/>
            <person name="LaButti K.M."/>
            <person name="Lechner B.E."/>
            <person name="Liimatainen K."/>
            <person name="Lipzen A."/>
            <person name="Lukacs Z."/>
            <person name="Mihaltcheva S."/>
            <person name="Morgado L.N."/>
            <person name="Niskanen T."/>
            <person name="Noordeloos M.E."/>
            <person name="Ohm R.A."/>
            <person name="Ortiz-Santana B."/>
            <person name="Ovrebo C."/>
            <person name="Racz N."/>
            <person name="Riley R."/>
            <person name="Savchenko A."/>
            <person name="Shiryaev A."/>
            <person name="Soop K."/>
            <person name="Spirin V."/>
            <person name="Szebenyi C."/>
            <person name="Tomsovsky M."/>
            <person name="Tulloss R.E."/>
            <person name="Uehling J."/>
            <person name="Grigoriev I.V."/>
            <person name="Vagvolgyi C."/>
            <person name="Papp T."/>
            <person name="Martin F.M."/>
            <person name="Miettinen O."/>
            <person name="Hibbett D.S."/>
            <person name="Nagy L.G."/>
        </authorList>
    </citation>
    <scope>NUCLEOTIDE SEQUENCE [LARGE SCALE GENOMIC DNA]</scope>
    <source>
        <strain evidence="3 4">CBS 121175</strain>
    </source>
</reference>
<dbReference type="InterPro" id="IPR040976">
    <property type="entry name" value="Pkinase_fungal"/>
</dbReference>
<organism evidence="3 4">
    <name type="scientific">Coprinopsis marcescibilis</name>
    <name type="common">Agaric fungus</name>
    <name type="synonym">Psathyrella marcescibilis</name>
    <dbReference type="NCBI Taxonomy" id="230819"/>
    <lineage>
        <taxon>Eukaryota</taxon>
        <taxon>Fungi</taxon>
        <taxon>Dikarya</taxon>
        <taxon>Basidiomycota</taxon>
        <taxon>Agaricomycotina</taxon>
        <taxon>Agaricomycetes</taxon>
        <taxon>Agaricomycetidae</taxon>
        <taxon>Agaricales</taxon>
        <taxon>Agaricineae</taxon>
        <taxon>Psathyrellaceae</taxon>
        <taxon>Coprinopsis</taxon>
    </lineage>
</organism>
<evidence type="ECO:0000313" key="3">
    <source>
        <dbReference type="EMBL" id="TFK16791.1"/>
    </source>
</evidence>
<dbReference type="Gene3D" id="1.10.510.10">
    <property type="entry name" value="Transferase(Phosphotransferase) domain 1"/>
    <property type="match status" value="1"/>
</dbReference>
<feature type="compositionally biased region" description="Polar residues" evidence="1">
    <location>
        <begin position="103"/>
        <end position="119"/>
    </location>
</feature>
<dbReference type="EMBL" id="ML210641">
    <property type="protein sequence ID" value="TFK16791.1"/>
    <property type="molecule type" value="Genomic_DNA"/>
</dbReference>
<dbReference type="PANTHER" id="PTHR38248">
    <property type="entry name" value="FUNK1 6"/>
    <property type="match status" value="1"/>
</dbReference>
<dbReference type="PANTHER" id="PTHR38248:SF2">
    <property type="entry name" value="FUNK1 11"/>
    <property type="match status" value="1"/>
</dbReference>
<protein>
    <recommendedName>
        <fullName evidence="2">Fungal-type protein kinase domain-containing protein</fullName>
    </recommendedName>
</protein>
<evidence type="ECO:0000313" key="4">
    <source>
        <dbReference type="Proteomes" id="UP000307440"/>
    </source>
</evidence>
<gene>
    <name evidence="3" type="ORF">FA15DRAFT_629214</name>
</gene>
<keyword evidence="4" id="KW-1185">Reference proteome</keyword>
<name>A0A5C3KA19_COPMA</name>
<dbReference type="Pfam" id="PF17667">
    <property type="entry name" value="Pkinase_fungal"/>
    <property type="match status" value="1"/>
</dbReference>
<dbReference type="AlphaFoldDB" id="A0A5C3KA19"/>
<accession>A0A5C3KA19</accession>
<evidence type="ECO:0000259" key="2">
    <source>
        <dbReference type="Pfam" id="PF17667"/>
    </source>
</evidence>
<evidence type="ECO:0000256" key="1">
    <source>
        <dbReference type="SAM" id="MobiDB-lite"/>
    </source>
</evidence>
<proteinExistence type="predicted"/>
<feature type="domain" description="Fungal-type protein kinase" evidence="2">
    <location>
        <begin position="409"/>
        <end position="509"/>
    </location>
</feature>
<dbReference type="Proteomes" id="UP000307440">
    <property type="component" value="Unassembled WGS sequence"/>
</dbReference>
<dbReference type="OrthoDB" id="5569250at2759"/>